<dbReference type="InterPro" id="IPR020472">
    <property type="entry name" value="WD40_PAC1"/>
</dbReference>
<dbReference type="SUPFAM" id="SSF47769">
    <property type="entry name" value="SAM/Pointed domain"/>
    <property type="match status" value="1"/>
</dbReference>
<feature type="repeat" description="WD" evidence="3">
    <location>
        <begin position="397"/>
        <end position="437"/>
    </location>
</feature>
<feature type="repeat" description="WD" evidence="3">
    <location>
        <begin position="110"/>
        <end position="136"/>
    </location>
</feature>
<dbReference type="InterPro" id="IPR001680">
    <property type="entry name" value="WD40_rpt"/>
</dbReference>
<evidence type="ECO:0000256" key="1">
    <source>
        <dbReference type="ARBA" id="ARBA00022574"/>
    </source>
</evidence>
<feature type="repeat" description="WD" evidence="3">
    <location>
        <begin position="543"/>
        <end position="584"/>
    </location>
</feature>
<gene>
    <name evidence="5" type="primary">WDSUB1_1</name>
    <name evidence="5" type="ORF">g.41977</name>
</gene>
<dbReference type="AlphaFoldDB" id="A0A0C9R8K3"/>
<dbReference type="SUPFAM" id="SSF57850">
    <property type="entry name" value="RING/U-box"/>
    <property type="match status" value="1"/>
</dbReference>
<name>A0A0C9R8K3_9HYME</name>
<dbReference type="Gene3D" id="2.130.10.10">
    <property type="entry name" value="YVTN repeat-like/Quinoprotein amine dehydrogenase"/>
    <property type="match status" value="5"/>
</dbReference>
<sequence length="929" mass="102296">MTSPMDDVHAIQTLSFSKSDINSVDFAGDCILVTGSGDKCVRVCKWQQAVGYAEVSYSPLKGHKYGVTCVKVSPQSTMLASASIDGTTVLWNLRTGSKIHTMVQPSGECVRVCRFSPDSTFLVTAGDNGQVCLWDLVRRTLIKCFQQHEGAVQGVSFTPDSNWLLTSCTFGVLNLFSVPGIVDSSVINPNGNVNVFSTIDDAHDLGVVCCDFSPQQIVTSNEPLEKLYQLVTCGNDHFVKLWDVRVIQGKGDLNALMASITLSKVLEKHSSALTCVRFSSNGAYIASCGLDKTIVIWETISAKMVAALVEHKRYVGCCAFSRDGSLLASGSNDKSVIIWDLTKSNLTIESNLIRYVNPIRHSSIDGDTTFEESDEKECNFVQFAETSGNDVRLVLTLDDHAGAVNSVAFHGNNLLASGSGDKLVRIWEMQEENSNEDEISVADIKFIEKGYSPIDGHKYSINHVEFSPCGSMLASCSLDGTTIIWNTETGEQARGSFVNSGSGLRVCRWSPDGTRMATAGDDEKTTLWDMTSLDELHHSFRVFEGHADAITTLAFTPDSLYIVTACSEGTWRIFDIEGESSSSILVCEAAHDLGVQGCDFSPASAPFTVAGMRQSSTDDQSKFYVLATCGNDSLVKLWQITVLLDQTDEHDNETLEGDSGLGRLTANAISYMEKKVLAGHGGNVMDVRFAAVHGEILGSVATDRTARLWSVNSGVCLHVLENHDSLVTSCAFSNDTSFFATGALDKTVTVWRLPQQLVSQSNLIERLRNNRKKVIDWKTEDVLKWLSEINMTVLESRASVIHLNGRHLLTVPGEIIAARLHIYEDHAMLEEFRRQLYWLKREDSHRWENIEDIDVPHEFLCPITHEIMREPVQCSDGFIYEKAAINEWFLCGKYTSPMTNESLSDTSFTPAIQLRNAICTLLHGEPSDP</sequence>
<dbReference type="SMART" id="SM00504">
    <property type="entry name" value="Ubox"/>
    <property type="match status" value="1"/>
</dbReference>
<feature type="repeat" description="WD" evidence="3">
    <location>
        <begin position="720"/>
        <end position="753"/>
    </location>
</feature>
<dbReference type="PROSITE" id="PS51698">
    <property type="entry name" value="U_BOX"/>
    <property type="match status" value="1"/>
</dbReference>
<dbReference type="InterPro" id="IPR036322">
    <property type="entry name" value="WD40_repeat_dom_sf"/>
</dbReference>
<dbReference type="GO" id="GO:0004842">
    <property type="term" value="F:ubiquitin-protein transferase activity"/>
    <property type="evidence" value="ECO:0007669"/>
    <property type="project" value="InterPro"/>
</dbReference>
<feature type="repeat" description="WD" evidence="3">
    <location>
        <begin position="454"/>
        <end position="495"/>
    </location>
</feature>
<dbReference type="SUPFAM" id="SSF50978">
    <property type="entry name" value="WD40 repeat-like"/>
    <property type="match status" value="3"/>
</dbReference>
<evidence type="ECO:0000259" key="4">
    <source>
        <dbReference type="PROSITE" id="PS51698"/>
    </source>
</evidence>
<dbReference type="InterPro" id="IPR015943">
    <property type="entry name" value="WD40/YVTN_repeat-like_dom_sf"/>
</dbReference>
<evidence type="ECO:0000256" key="3">
    <source>
        <dbReference type="PROSITE-ProRule" id="PRU00221"/>
    </source>
</evidence>
<dbReference type="CDD" id="cd00200">
    <property type="entry name" value="WD40"/>
    <property type="match status" value="2"/>
</dbReference>
<dbReference type="PROSITE" id="PS50082">
    <property type="entry name" value="WD_REPEATS_2"/>
    <property type="match status" value="10"/>
</dbReference>
<reference evidence="5" key="1">
    <citation type="submission" date="2015-01" db="EMBL/GenBank/DDBJ databases">
        <title>Transcriptome Assembly of Fopius arisanus.</title>
        <authorList>
            <person name="Geib S."/>
        </authorList>
    </citation>
    <scope>NUCLEOTIDE SEQUENCE</scope>
</reference>
<keyword evidence="2" id="KW-0677">Repeat</keyword>
<dbReference type="InterPro" id="IPR013761">
    <property type="entry name" value="SAM/pointed_sf"/>
</dbReference>
<feature type="repeat" description="WD" evidence="3">
    <location>
        <begin position="60"/>
        <end position="101"/>
    </location>
</feature>
<keyword evidence="1 3" id="KW-0853">WD repeat</keyword>
<accession>A0A0C9R8K3</accession>
<feature type="repeat" description="WD" evidence="3">
    <location>
        <begin position="308"/>
        <end position="349"/>
    </location>
</feature>
<feature type="repeat" description="WD" evidence="3">
    <location>
        <begin position="677"/>
        <end position="719"/>
    </location>
</feature>
<feature type="domain" description="U-box" evidence="4">
    <location>
        <begin position="854"/>
        <end position="929"/>
    </location>
</feature>
<dbReference type="GO" id="GO:0016567">
    <property type="term" value="P:protein ubiquitination"/>
    <property type="evidence" value="ECO:0007669"/>
    <property type="project" value="InterPro"/>
</dbReference>
<proteinExistence type="predicted"/>
<dbReference type="PRINTS" id="PR00320">
    <property type="entry name" value="GPROTEINBRPT"/>
</dbReference>
<dbReference type="PROSITE" id="PS00678">
    <property type="entry name" value="WD_REPEATS_1"/>
    <property type="match status" value="6"/>
</dbReference>
<dbReference type="CDD" id="cd16655">
    <property type="entry name" value="RING-Ubox_WDSUB1-like"/>
    <property type="match status" value="1"/>
</dbReference>
<dbReference type="PANTHER" id="PTHR44129">
    <property type="entry name" value="WD REPEAT-CONTAINING PROTEIN POP1"/>
    <property type="match status" value="1"/>
</dbReference>
<dbReference type="InterPro" id="IPR019775">
    <property type="entry name" value="WD40_repeat_CS"/>
</dbReference>
<dbReference type="InterPro" id="IPR050349">
    <property type="entry name" value="WD_LIS1/nudF_dynein_reg"/>
</dbReference>
<dbReference type="PROSITE" id="PS50294">
    <property type="entry name" value="WD_REPEATS_REGION"/>
    <property type="match status" value="7"/>
</dbReference>
<evidence type="ECO:0000256" key="2">
    <source>
        <dbReference type="ARBA" id="ARBA00022737"/>
    </source>
</evidence>
<dbReference type="Pfam" id="PF04564">
    <property type="entry name" value="U-box"/>
    <property type="match status" value="1"/>
</dbReference>
<feature type="repeat" description="WD" evidence="3">
    <location>
        <begin position="266"/>
        <end position="307"/>
    </location>
</feature>
<protein>
    <submittedName>
        <fullName evidence="5">WDSUB1_1 protein</fullName>
    </submittedName>
</protein>
<evidence type="ECO:0000313" key="5">
    <source>
        <dbReference type="EMBL" id="JAG78954.1"/>
    </source>
</evidence>
<dbReference type="InterPro" id="IPR003613">
    <property type="entry name" value="Ubox_domain"/>
</dbReference>
<dbReference type="EMBL" id="GBYB01009187">
    <property type="protein sequence ID" value="JAG78954.1"/>
    <property type="molecule type" value="Transcribed_RNA"/>
</dbReference>
<organism evidence="5">
    <name type="scientific">Fopius arisanus</name>
    <dbReference type="NCBI Taxonomy" id="64838"/>
    <lineage>
        <taxon>Eukaryota</taxon>
        <taxon>Metazoa</taxon>
        <taxon>Ecdysozoa</taxon>
        <taxon>Arthropoda</taxon>
        <taxon>Hexapoda</taxon>
        <taxon>Insecta</taxon>
        <taxon>Pterygota</taxon>
        <taxon>Neoptera</taxon>
        <taxon>Endopterygota</taxon>
        <taxon>Hymenoptera</taxon>
        <taxon>Apocrita</taxon>
        <taxon>Ichneumonoidea</taxon>
        <taxon>Braconidae</taxon>
        <taxon>Opiinae</taxon>
        <taxon>Fopius</taxon>
    </lineage>
</organism>
<dbReference type="InterPro" id="IPR013083">
    <property type="entry name" value="Znf_RING/FYVE/PHD"/>
</dbReference>
<feature type="repeat" description="WD" evidence="3">
    <location>
        <begin position="497"/>
        <end position="538"/>
    </location>
</feature>
<dbReference type="SMART" id="SM00320">
    <property type="entry name" value="WD40"/>
    <property type="match status" value="14"/>
</dbReference>
<dbReference type="Gene3D" id="3.30.40.10">
    <property type="entry name" value="Zinc/RING finger domain, C3HC4 (zinc finger)"/>
    <property type="match status" value="1"/>
</dbReference>
<dbReference type="Pfam" id="PF00400">
    <property type="entry name" value="WD40"/>
    <property type="match status" value="12"/>
</dbReference>